<dbReference type="Proteomes" id="UP000265419">
    <property type="component" value="Unassembled WGS sequence"/>
</dbReference>
<accession>A0A399J9E9</accession>
<keyword evidence="5" id="KW-1185">Reference proteome</keyword>
<protein>
    <submittedName>
        <fullName evidence="4">SAM-dependent methyltransferase</fullName>
    </submittedName>
</protein>
<name>A0A399J9E9_9MICC</name>
<gene>
    <name evidence="4" type="ORF">DWB68_08950</name>
</gene>
<evidence type="ECO:0000256" key="1">
    <source>
        <dbReference type="PIRSR" id="PIRSR018249-1"/>
    </source>
</evidence>
<dbReference type="Pfam" id="PF21302">
    <property type="entry name" value="Zn_ribbon_RlmA"/>
    <property type="match status" value="1"/>
</dbReference>
<dbReference type="PIRSF" id="PIRSF018249">
    <property type="entry name" value="MyrA_prd"/>
    <property type="match status" value="1"/>
</dbReference>
<comment type="caution">
    <text evidence="4">The sequence shown here is derived from an EMBL/GenBank/DDBJ whole genome shotgun (WGS) entry which is preliminary data.</text>
</comment>
<feature type="binding site" evidence="1">
    <location>
        <position position="37"/>
    </location>
    <ligand>
        <name>Zn(2+)</name>
        <dbReference type="ChEBI" id="CHEBI:29105"/>
    </ligand>
</feature>
<feature type="binding site" evidence="2">
    <location>
        <begin position="106"/>
        <end position="107"/>
    </location>
    <ligand>
        <name>S-adenosyl-L-methionine</name>
        <dbReference type="ChEBI" id="CHEBI:59789"/>
    </ligand>
</feature>
<evidence type="ECO:0000313" key="4">
    <source>
        <dbReference type="EMBL" id="RII42185.1"/>
    </source>
</evidence>
<dbReference type="InterPro" id="IPR048647">
    <property type="entry name" value="RlmA_N"/>
</dbReference>
<keyword evidence="1" id="KW-0479">Metal-binding</keyword>
<dbReference type="SUPFAM" id="SSF53335">
    <property type="entry name" value="S-adenosyl-L-methionine-dependent methyltransferases"/>
    <property type="match status" value="1"/>
</dbReference>
<evidence type="ECO:0000313" key="5">
    <source>
        <dbReference type="Proteomes" id="UP000265419"/>
    </source>
</evidence>
<dbReference type="AlphaFoldDB" id="A0A399J9E9"/>
<dbReference type="GO" id="GO:0032259">
    <property type="term" value="P:methylation"/>
    <property type="evidence" value="ECO:0007669"/>
    <property type="project" value="UniProtKB-KW"/>
</dbReference>
<dbReference type="RefSeq" id="WP_119424793.1">
    <property type="nucleotide sequence ID" value="NZ_QQXK01000015.1"/>
</dbReference>
<keyword evidence="4" id="KW-0489">Methyltransferase</keyword>
<feature type="binding site" evidence="1">
    <location>
        <position position="33"/>
    </location>
    <ligand>
        <name>Zn(2+)</name>
        <dbReference type="ChEBI" id="CHEBI:29105"/>
    </ligand>
</feature>
<dbReference type="InterPro" id="IPR016718">
    <property type="entry name" value="rRNA_m1G-MeTrfase_A_prd"/>
</dbReference>
<dbReference type="GO" id="GO:0046872">
    <property type="term" value="F:metal ion binding"/>
    <property type="evidence" value="ECO:0007669"/>
    <property type="project" value="UniProtKB-KW"/>
</dbReference>
<dbReference type="Gene3D" id="3.40.50.150">
    <property type="entry name" value="Vaccinia Virus protein VP39"/>
    <property type="match status" value="1"/>
</dbReference>
<dbReference type="InterPro" id="IPR029063">
    <property type="entry name" value="SAM-dependent_MTases_sf"/>
</dbReference>
<sequence length="287" mass="31131">MQSASAWPLLCPQCGEPARLELRPTGRPAGLRCANGHRYDAAKQGHINLLTGKPSKFLEDTPAMIASREAWLESGAYSPISAALGELAVRLNDDASPLLVDTGSGTGWYTRAVLDALSAAGRDPRAVDLDLSRAGAQRAARDPRVLSFVWDTWRHWPLAEASASVLLDVFAPRNPPEFARVLRRGGLALVVVPLPGHLAQLREDAGLLGIDGDKEERLAAHLETDFEELESVDVNAWMRLEPHAAALVAHMGPAGHHRALADILAELETSGPRDVELSVRVHAYRRR</sequence>
<feature type="binding site" evidence="2">
    <location>
        <position position="77"/>
    </location>
    <ligand>
        <name>S-adenosyl-L-methionine</name>
        <dbReference type="ChEBI" id="CHEBI:59789"/>
    </ligand>
</feature>
<evidence type="ECO:0000259" key="3">
    <source>
        <dbReference type="Pfam" id="PF21302"/>
    </source>
</evidence>
<organism evidence="4 5">
    <name type="scientific">Galactobacter valiniphilus</name>
    <dbReference type="NCBI Taxonomy" id="2676122"/>
    <lineage>
        <taxon>Bacteria</taxon>
        <taxon>Bacillati</taxon>
        <taxon>Actinomycetota</taxon>
        <taxon>Actinomycetes</taxon>
        <taxon>Micrococcales</taxon>
        <taxon>Micrococcaceae</taxon>
        <taxon>Galactobacter</taxon>
    </lineage>
</organism>
<reference evidence="4 5" key="1">
    <citation type="submission" date="2018-07" db="EMBL/GenBank/DDBJ databases">
        <title>Arthrobacter sp. nov., isolated from raw cow's milk with high bacterial count.</title>
        <authorList>
            <person name="Hahne J."/>
            <person name="Isele D."/>
            <person name="Lipski A."/>
        </authorList>
    </citation>
    <scope>NUCLEOTIDE SEQUENCE [LARGE SCALE GENOMIC DNA]</scope>
    <source>
        <strain evidence="4 5">JZ R-35</strain>
    </source>
</reference>
<keyword evidence="1" id="KW-0862">Zinc</keyword>
<proteinExistence type="predicted"/>
<keyword evidence="4" id="KW-0808">Transferase</keyword>
<keyword evidence="2" id="KW-0949">S-adenosyl-L-methionine</keyword>
<feature type="binding site" evidence="2">
    <location>
        <position position="197"/>
    </location>
    <ligand>
        <name>S-adenosyl-L-methionine</name>
        <dbReference type="ChEBI" id="CHEBI:59789"/>
    </ligand>
</feature>
<dbReference type="EMBL" id="QQXK01000015">
    <property type="protein sequence ID" value="RII42185.1"/>
    <property type="molecule type" value="Genomic_DNA"/>
</dbReference>
<evidence type="ECO:0000256" key="2">
    <source>
        <dbReference type="PIRSR" id="PIRSR018249-2"/>
    </source>
</evidence>
<dbReference type="GO" id="GO:0008168">
    <property type="term" value="F:methyltransferase activity"/>
    <property type="evidence" value="ECO:0007669"/>
    <property type="project" value="UniProtKB-KW"/>
</dbReference>
<feature type="domain" description="23S rRNA (guanine(745)-N(1))-methyltransferase N-terminal" evidence="3">
    <location>
        <begin position="10"/>
        <end position="50"/>
    </location>
</feature>